<dbReference type="EMBL" id="BDIP01011108">
    <property type="protein sequence ID" value="GCA65428.1"/>
    <property type="molecule type" value="Genomic_DNA"/>
</dbReference>
<evidence type="ECO:0000313" key="3">
    <source>
        <dbReference type="Proteomes" id="UP000265618"/>
    </source>
</evidence>
<keyword evidence="3" id="KW-1185">Reference proteome</keyword>
<organism evidence="2 3">
    <name type="scientific">Kipferlia bialata</name>
    <dbReference type="NCBI Taxonomy" id="797122"/>
    <lineage>
        <taxon>Eukaryota</taxon>
        <taxon>Metamonada</taxon>
        <taxon>Carpediemonas-like organisms</taxon>
        <taxon>Kipferlia</taxon>
    </lineage>
</organism>
<evidence type="ECO:0000313" key="2">
    <source>
        <dbReference type="EMBL" id="GCA65428.1"/>
    </source>
</evidence>
<feature type="compositionally biased region" description="Basic and acidic residues" evidence="1">
    <location>
        <begin position="1"/>
        <end position="10"/>
    </location>
</feature>
<gene>
    <name evidence="2" type="ORF">KIPB_017113</name>
</gene>
<accession>A0A391P3U2</accession>
<evidence type="ECO:0000256" key="1">
    <source>
        <dbReference type="SAM" id="MobiDB-lite"/>
    </source>
</evidence>
<feature type="region of interest" description="Disordered" evidence="1">
    <location>
        <begin position="1"/>
        <end position="21"/>
    </location>
</feature>
<name>A0A391P3U2_9EUKA</name>
<feature type="non-terminal residue" evidence="2">
    <location>
        <position position="1"/>
    </location>
</feature>
<protein>
    <submittedName>
        <fullName evidence="2">Uncharacterized protein</fullName>
    </submittedName>
</protein>
<proteinExistence type="predicted"/>
<sequence length="30" mass="3209">REPSAKRVPDTEEGAGDVSMASDTILLSLY</sequence>
<feature type="non-terminal residue" evidence="2">
    <location>
        <position position="30"/>
    </location>
</feature>
<reference evidence="2 3" key="1">
    <citation type="journal article" date="2018" name="PLoS ONE">
        <title>The draft genome of Kipferlia bialata reveals reductive genome evolution in fornicate parasites.</title>
        <authorList>
            <person name="Tanifuji G."/>
            <person name="Takabayashi S."/>
            <person name="Kume K."/>
            <person name="Takagi M."/>
            <person name="Nakayama T."/>
            <person name="Kamikawa R."/>
            <person name="Inagaki Y."/>
            <person name="Hashimoto T."/>
        </authorList>
    </citation>
    <scope>NUCLEOTIDE SEQUENCE [LARGE SCALE GENOMIC DNA]</scope>
    <source>
        <strain evidence="2">NY0173</strain>
    </source>
</reference>
<dbReference type="AlphaFoldDB" id="A0A391P3U2"/>
<comment type="caution">
    <text evidence="2">The sequence shown here is derived from an EMBL/GenBank/DDBJ whole genome shotgun (WGS) entry which is preliminary data.</text>
</comment>
<dbReference type="Proteomes" id="UP000265618">
    <property type="component" value="Unassembled WGS sequence"/>
</dbReference>